<keyword evidence="11 14" id="KW-0030">Aminoacyl-tRNA synthetase</keyword>
<evidence type="ECO:0000256" key="13">
    <source>
        <dbReference type="ARBA" id="ARBA00048359"/>
    </source>
</evidence>
<dbReference type="SUPFAM" id="SSF47323">
    <property type="entry name" value="Anticodon-binding domain of a subclass of class I aminoacyl-tRNA synthetases"/>
    <property type="match status" value="1"/>
</dbReference>
<evidence type="ECO:0000256" key="11">
    <source>
        <dbReference type="ARBA" id="ARBA00023146"/>
    </source>
</evidence>
<evidence type="ECO:0000256" key="6">
    <source>
        <dbReference type="ARBA" id="ARBA00022723"/>
    </source>
</evidence>
<dbReference type="Proteomes" id="UP000823614">
    <property type="component" value="Unassembled WGS sequence"/>
</dbReference>
<feature type="binding site" evidence="14">
    <location>
        <position position="891"/>
    </location>
    <ligand>
        <name>Zn(2+)</name>
        <dbReference type="ChEBI" id="CHEBI:29105"/>
    </ligand>
</feature>
<keyword evidence="10 14" id="KW-0648">Protein biosynthesis</keyword>
<reference evidence="18" key="2">
    <citation type="journal article" date="2021" name="PeerJ">
        <title>Extensive microbial diversity within the chicken gut microbiome revealed by metagenomics and culture.</title>
        <authorList>
            <person name="Gilroy R."/>
            <person name="Ravi A."/>
            <person name="Getino M."/>
            <person name="Pursley I."/>
            <person name="Horton D.L."/>
            <person name="Alikhan N.F."/>
            <person name="Baker D."/>
            <person name="Gharbi K."/>
            <person name="Hall N."/>
            <person name="Watson M."/>
            <person name="Adriaenssens E.M."/>
            <person name="Foster-Nyarko E."/>
            <person name="Jarju S."/>
            <person name="Secka A."/>
            <person name="Antonio M."/>
            <person name="Oren A."/>
            <person name="Chaudhuri R.R."/>
            <person name="La Ragione R."/>
            <person name="Hildebrand F."/>
            <person name="Pallen M.J."/>
        </authorList>
    </citation>
    <scope>NUCLEOTIDE SEQUENCE</scope>
    <source>
        <strain evidence="18">C6-149</strain>
    </source>
</reference>
<feature type="binding site" evidence="14">
    <location>
        <position position="554"/>
    </location>
    <ligand>
        <name>L-isoleucyl-5'-AMP</name>
        <dbReference type="ChEBI" id="CHEBI:178002"/>
    </ligand>
</feature>
<feature type="binding site" evidence="14">
    <location>
        <position position="911"/>
    </location>
    <ligand>
        <name>Zn(2+)</name>
        <dbReference type="ChEBI" id="CHEBI:29105"/>
    </ligand>
</feature>
<evidence type="ECO:0000256" key="10">
    <source>
        <dbReference type="ARBA" id="ARBA00022917"/>
    </source>
</evidence>
<dbReference type="InterPro" id="IPR023585">
    <property type="entry name" value="Ile-tRNA-ligase_type1"/>
</dbReference>
<dbReference type="InterPro" id="IPR002300">
    <property type="entry name" value="aa-tRNA-synth_Ia"/>
</dbReference>
<evidence type="ECO:0000256" key="14">
    <source>
        <dbReference type="HAMAP-Rule" id="MF_02002"/>
    </source>
</evidence>
<dbReference type="Gene3D" id="3.90.740.10">
    <property type="entry name" value="Valyl/Leucyl/Isoleucyl-tRNA synthetase, editing domain"/>
    <property type="match status" value="1"/>
</dbReference>
<keyword evidence="9 14" id="KW-0067">ATP-binding</keyword>
<comment type="caution">
    <text evidence="18">The sequence shown here is derived from an EMBL/GenBank/DDBJ whole genome shotgun (WGS) entry which is preliminary data.</text>
</comment>
<dbReference type="FunFam" id="3.90.740.10:FF:000006">
    <property type="entry name" value="Isoleucine--tRNA ligase"/>
    <property type="match status" value="1"/>
</dbReference>
<evidence type="ECO:0000313" key="18">
    <source>
        <dbReference type="EMBL" id="MBO8441037.1"/>
    </source>
</evidence>
<keyword evidence="7 14" id="KW-0547">Nucleotide-binding</keyword>
<evidence type="ECO:0000256" key="3">
    <source>
        <dbReference type="ARBA" id="ARBA00011245"/>
    </source>
</evidence>
<dbReference type="InterPro" id="IPR050081">
    <property type="entry name" value="Ile-tRNA_ligase"/>
</dbReference>
<gene>
    <name evidence="14 18" type="primary">ileS</name>
    <name evidence="18" type="ORF">IAA89_01105</name>
</gene>
<evidence type="ECO:0000256" key="7">
    <source>
        <dbReference type="ARBA" id="ARBA00022741"/>
    </source>
</evidence>
<dbReference type="InterPro" id="IPR013155">
    <property type="entry name" value="M/V/L/I-tRNA-synth_anticd-bd"/>
</dbReference>
<dbReference type="PROSITE" id="PS00178">
    <property type="entry name" value="AA_TRNA_LIGASE_I"/>
    <property type="match status" value="1"/>
</dbReference>
<keyword evidence="5 14" id="KW-0436">Ligase</keyword>
<evidence type="ECO:0000256" key="9">
    <source>
        <dbReference type="ARBA" id="ARBA00022840"/>
    </source>
</evidence>
<evidence type="ECO:0000256" key="4">
    <source>
        <dbReference type="ARBA" id="ARBA00022490"/>
    </source>
</evidence>
<keyword evidence="4 14" id="KW-0963">Cytoplasm</keyword>
<dbReference type="Gene3D" id="3.40.50.620">
    <property type="entry name" value="HUPs"/>
    <property type="match status" value="2"/>
</dbReference>
<feature type="binding site" evidence="14">
    <location>
        <position position="598"/>
    </location>
    <ligand>
        <name>ATP</name>
        <dbReference type="ChEBI" id="CHEBI:30616"/>
    </ligand>
</feature>
<dbReference type="Gene3D" id="1.10.10.830">
    <property type="entry name" value="Ile-tRNA synthetase CP2 domain-like"/>
    <property type="match status" value="1"/>
</dbReference>
<evidence type="ECO:0000256" key="1">
    <source>
        <dbReference type="ARBA" id="ARBA00004496"/>
    </source>
</evidence>
<comment type="cofactor">
    <cofactor evidence="14">
        <name>Zn(2+)</name>
        <dbReference type="ChEBI" id="CHEBI:29105"/>
    </cofactor>
    <text evidence="14">Binds 1 zinc ion per subunit.</text>
</comment>
<evidence type="ECO:0000313" key="19">
    <source>
        <dbReference type="Proteomes" id="UP000823614"/>
    </source>
</evidence>
<proteinExistence type="inferred from homology"/>
<comment type="subunit">
    <text evidence="3 14">Monomer.</text>
</comment>
<dbReference type="InterPro" id="IPR014729">
    <property type="entry name" value="Rossmann-like_a/b/a_fold"/>
</dbReference>
<dbReference type="GO" id="GO:0005524">
    <property type="term" value="F:ATP binding"/>
    <property type="evidence" value="ECO:0007669"/>
    <property type="project" value="UniProtKB-UniRule"/>
</dbReference>
<dbReference type="Pfam" id="PF08264">
    <property type="entry name" value="Anticodon_1"/>
    <property type="match status" value="1"/>
</dbReference>
<dbReference type="HAMAP" id="MF_02002">
    <property type="entry name" value="Ile_tRNA_synth_type1"/>
    <property type="match status" value="1"/>
</dbReference>
<comment type="domain">
    <text evidence="14">IleRS has two distinct active sites: one for aminoacylation and one for editing. The misactivated valine is translocated from the active site to the editing site, which sterically excludes the correctly activated isoleucine. The single editing site contains two valyl binding pockets, one specific for each substrate (Val-AMP or Val-tRNA(Ile)).</text>
</comment>
<protein>
    <recommendedName>
        <fullName evidence="14">Isoleucine--tRNA ligase</fullName>
        <ecNumber evidence="14">6.1.1.5</ecNumber>
    </recommendedName>
    <alternativeName>
        <fullName evidence="14">Isoleucyl-tRNA synthetase</fullName>
        <shortName evidence="14">IleRS</shortName>
    </alternativeName>
</protein>
<dbReference type="SUPFAM" id="SSF50677">
    <property type="entry name" value="ValRS/IleRS/LeuRS editing domain"/>
    <property type="match status" value="1"/>
</dbReference>
<dbReference type="SUPFAM" id="SSF52374">
    <property type="entry name" value="Nucleotidylyl transferase"/>
    <property type="match status" value="1"/>
</dbReference>
<dbReference type="GO" id="GO:0004822">
    <property type="term" value="F:isoleucine-tRNA ligase activity"/>
    <property type="evidence" value="ECO:0007669"/>
    <property type="project" value="UniProtKB-UniRule"/>
</dbReference>
<dbReference type="Gene3D" id="1.10.730.20">
    <property type="match status" value="1"/>
</dbReference>
<dbReference type="GO" id="GO:0000049">
    <property type="term" value="F:tRNA binding"/>
    <property type="evidence" value="ECO:0007669"/>
    <property type="project" value="InterPro"/>
</dbReference>
<dbReference type="GO" id="GO:0005829">
    <property type="term" value="C:cytosol"/>
    <property type="evidence" value="ECO:0007669"/>
    <property type="project" value="TreeGrafter"/>
</dbReference>
<dbReference type="InterPro" id="IPR010663">
    <property type="entry name" value="Znf_FPG/IleRS"/>
</dbReference>
<organism evidence="18 19">
    <name type="scientific">Candidatus Gallilactobacillus intestinavium</name>
    <dbReference type="NCBI Taxonomy" id="2840838"/>
    <lineage>
        <taxon>Bacteria</taxon>
        <taxon>Bacillati</taxon>
        <taxon>Bacillota</taxon>
        <taxon>Bacilli</taxon>
        <taxon>Lactobacillales</taxon>
        <taxon>Lactobacillaceae</taxon>
        <taxon>Lactobacillaceae incertae sedis</taxon>
        <taxon>Candidatus Gallilactobacillus</taxon>
    </lineage>
</organism>
<keyword evidence="8 14" id="KW-0862">Zinc</keyword>
<feature type="binding site" evidence="14">
    <location>
        <position position="908"/>
    </location>
    <ligand>
        <name>Zn(2+)</name>
        <dbReference type="ChEBI" id="CHEBI:29105"/>
    </ligand>
</feature>
<dbReference type="NCBIfam" id="TIGR00392">
    <property type="entry name" value="ileS"/>
    <property type="match status" value="1"/>
</dbReference>
<dbReference type="CDD" id="cd00818">
    <property type="entry name" value="IleRS_core"/>
    <property type="match status" value="1"/>
</dbReference>
<evidence type="ECO:0000259" key="15">
    <source>
        <dbReference type="Pfam" id="PF00133"/>
    </source>
</evidence>
<feature type="short sequence motif" description="'KMSKS' region" evidence="14">
    <location>
        <begin position="595"/>
        <end position="599"/>
    </location>
</feature>
<dbReference type="GO" id="GO:0008270">
    <property type="term" value="F:zinc ion binding"/>
    <property type="evidence" value="ECO:0007669"/>
    <property type="project" value="UniProtKB-UniRule"/>
</dbReference>
<dbReference type="InterPro" id="IPR001412">
    <property type="entry name" value="aa-tRNA-synth_I_CS"/>
</dbReference>
<dbReference type="InterPro" id="IPR009080">
    <property type="entry name" value="tRNAsynth_Ia_anticodon-bd"/>
</dbReference>
<dbReference type="InterPro" id="IPR033708">
    <property type="entry name" value="Anticodon_Ile_BEm"/>
</dbReference>
<dbReference type="GO" id="GO:0006428">
    <property type="term" value="P:isoleucyl-tRNA aminoacylation"/>
    <property type="evidence" value="ECO:0007669"/>
    <property type="project" value="UniProtKB-UniRule"/>
</dbReference>
<evidence type="ECO:0000256" key="5">
    <source>
        <dbReference type="ARBA" id="ARBA00022598"/>
    </source>
</evidence>
<dbReference type="AlphaFoldDB" id="A0A9D9E5P0"/>
<sequence length="929" mass="107397">MRIKDTLNLNKTKFPMRGNLPINEKKRQDVWLENKIYEQRQKLNQGRPTFILHDGPPYANGDIHVGHAMNKISKDFIVRYKSMSGYRAPFVPGWDTHGLPTEQALTNQGIDRKSMSVSDFRKKCRNFVLKEIDKQRKEFKRLGVSADWDNPYITLQPQYEAEQIRIFGEFVDKGYIYRGKKPVYWSWSSESALAEAEIDYKEVESPSAFFAEQVKDGHGILDDNTYFVVWTTTPWTIPASEGITVSANFEYVVVKTDNDSRKFVIAKELLDSVSELLSWDNVEIIKTIDGHQLENMTANHPYYDRELLVMNGDFVTLDSGTGLVHTAPGYGEDDFNVGMKYGLPVFAPVDSRGYLTSETPGFENVFYEDANDISLEKLKESNSLLKVMPYKHSYPFDWRTKKPVIYRATPQWFISIDKFKNNVLNALNDVKFDPSWGKKRLFNMIKDRGDWVISRQRVWGVPLPIFYAEDGTPIIDKNVINHVADLFEKYGSNYWFEHSAEELLPDGFTSEHSPNNKFTKETDIMDVWFDSGASHQAVLKNRTDLNYPADLYMEGSDQYRGWFNSSLITSVVTNNMAPYKEVKSLGFTLDKDGKKMSKSLGNTISPNDIVKQMGAEILRLWVASTDTSADMKVSMDSFKQISESYRKLRNTFRFMLANINDFDVNSDYVRYDDLSSLDKYLLIKLNNLVQDVEKFYENYDFVNIYKKILLFVTNDLSSFYLDISKDILYIDKKDSVSRRSMQTVIYEILVRLTKLLTPIIPHTTEEVWEFLQEEEQFVQLSEMPKFEQDWMNVDLEKNWNKFMNLRSNVLKSLETARNNKIIGRPMEASVTLFVNDDDKEMLNNLNANIAQLLIVSNLNISNLENAPQDADDFSTMKIMVKHADGDVCKRCRMIKTDIGDNGVYENLCSRCADIVKEEYPETISNGLED</sequence>
<dbReference type="InterPro" id="IPR009008">
    <property type="entry name" value="Val/Leu/Ile-tRNA-synth_edit"/>
</dbReference>
<comment type="function">
    <text evidence="12 14">Catalyzes the attachment of isoleucine to tRNA(Ile). As IleRS can inadvertently accommodate and process structurally similar amino acids such as valine, to avoid such errors it has two additional distinct tRNA(Ile)-dependent editing activities. One activity is designated as 'pretransfer' editing and involves the hydrolysis of activated Val-AMP. The other activity is designated 'posttransfer' editing and involves deacylation of mischarged Val-tRNA(Ile).</text>
</comment>
<dbReference type="PANTHER" id="PTHR42765">
    <property type="entry name" value="SOLEUCYL-TRNA SYNTHETASE"/>
    <property type="match status" value="1"/>
</dbReference>
<dbReference type="CDD" id="cd07960">
    <property type="entry name" value="Anticodon_Ia_Ile_BEm"/>
    <property type="match status" value="1"/>
</dbReference>
<feature type="domain" description="Zinc finger FPG/IleRS-type" evidence="16">
    <location>
        <begin position="885"/>
        <end position="913"/>
    </location>
</feature>
<keyword evidence="6 14" id="KW-0479">Metal-binding</keyword>
<dbReference type="FunFam" id="1.10.10.830:FF:000001">
    <property type="entry name" value="Isoleucine--tRNA ligase"/>
    <property type="match status" value="1"/>
</dbReference>
<evidence type="ECO:0000259" key="16">
    <source>
        <dbReference type="Pfam" id="PF06827"/>
    </source>
</evidence>
<dbReference type="Pfam" id="PF00133">
    <property type="entry name" value="tRNA-synt_1"/>
    <property type="match status" value="1"/>
</dbReference>
<evidence type="ECO:0000259" key="17">
    <source>
        <dbReference type="Pfam" id="PF08264"/>
    </source>
</evidence>
<dbReference type="FunFam" id="1.10.730.20:FF:000001">
    <property type="entry name" value="Isoleucine--tRNA ligase"/>
    <property type="match status" value="1"/>
</dbReference>
<dbReference type="EMBL" id="JADIMP010000021">
    <property type="protein sequence ID" value="MBO8441037.1"/>
    <property type="molecule type" value="Genomic_DNA"/>
</dbReference>
<comment type="subcellular location">
    <subcellularLocation>
        <location evidence="1 14">Cytoplasm</location>
    </subcellularLocation>
</comment>
<feature type="domain" description="Aminoacyl-tRNA synthetase class Ia" evidence="15">
    <location>
        <begin position="27"/>
        <end position="634"/>
    </location>
</feature>
<name>A0A9D9E5P0_9LACO</name>
<feature type="binding site" evidence="14">
    <location>
        <position position="888"/>
    </location>
    <ligand>
        <name>Zn(2+)</name>
        <dbReference type="ChEBI" id="CHEBI:29105"/>
    </ligand>
</feature>
<evidence type="ECO:0000256" key="12">
    <source>
        <dbReference type="ARBA" id="ARBA00025217"/>
    </source>
</evidence>
<dbReference type="PANTHER" id="PTHR42765:SF1">
    <property type="entry name" value="ISOLEUCINE--TRNA LIGASE, MITOCHONDRIAL"/>
    <property type="match status" value="1"/>
</dbReference>
<comment type="catalytic activity">
    <reaction evidence="13 14">
        <text>tRNA(Ile) + L-isoleucine + ATP = L-isoleucyl-tRNA(Ile) + AMP + diphosphate</text>
        <dbReference type="Rhea" id="RHEA:11060"/>
        <dbReference type="Rhea" id="RHEA-COMP:9666"/>
        <dbReference type="Rhea" id="RHEA-COMP:9695"/>
        <dbReference type="ChEBI" id="CHEBI:30616"/>
        <dbReference type="ChEBI" id="CHEBI:33019"/>
        <dbReference type="ChEBI" id="CHEBI:58045"/>
        <dbReference type="ChEBI" id="CHEBI:78442"/>
        <dbReference type="ChEBI" id="CHEBI:78528"/>
        <dbReference type="ChEBI" id="CHEBI:456215"/>
        <dbReference type="EC" id="6.1.1.5"/>
    </reaction>
</comment>
<dbReference type="EC" id="6.1.1.5" evidence="14"/>
<dbReference type="GO" id="GO:0002161">
    <property type="term" value="F:aminoacyl-tRNA deacylase activity"/>
    <property type="evidence" value="ECO:0007669"/>
    <property type="project" value="InterPro"/>
</dbReference>
<accession>A0A9D9E5P0</accession>
<feature type="domain" description="Methionyl/Valyl/Leucyl/Isoleucyl-tRNA synthetase anticodon-binding" evidence="17">
    <location>
        <begin position="678"/>
        <end position="831"/>
    </location>
</feature>
<dbReference type="InterPro" id="IPR002301">
    <property type="entry name" value="Ile-tRNA-ligase"/>
</dbReference>
<evidence type="ECO:0000256" key="8">
    <source>
        <dbReference type="ARBA" id="ARBA00022833"/>
    </source>
</evidence>
<dbReference type="Pfam" id="PF06827">
    <property type="entry name" value="zf-FPG_IleRS"/>
    <property type="match status" value="1"/>
</dbReference>
<feature type="short sequence motif" description="'HIGH' region" evidence="14">
    <location>
        <begin position="57"/>
        <end position="67"/>
    </location>
</feature>
<comment type="similarity">
    <text evidence="2 14">Belongs to the class-I aminoacyl-tRNA synthetase family. IleS type 1 subfamily.</text>
</comment>
<dbReference type="FunFam" id="3.40.50.620:FF:000152">
    <property type="entry name" value="Isoleucine--tRNA ligase"/>
    <property type="match status" value="1"/>
</dbReference>
<evidence type="ECO:0000256" key="2">
    <source>
        <dbReference type="ARBA" id="ARBA00006887"/>
    </source>
</evidence>
<dbReference type="PRINTS" id="PR00984">
    <property type="entry name" value="TRNASYNTHILE"/>
</dbReference>
<reference evidence="18" key="1">
    <citation type="submission" date="2020-10" db="EMBL/GenBank/DDBJ databases">
        <authorList>
            <person name="Gilroy R."/>
        </authorList>
    </citation>
    <scope>NUCLEOTIDE SEQUENCE</scope>
    <source>
        <strain evidence="18">C6-149</strain>
    </source>
</reference>